<evidence type="ECO:0000313" key="3">
    <source>
        <dbReference type="EMBL" id="MDC0723577.1"/>
    </source>
</evidence>
<dbReference type="Gene3D" id="3.40.50.410">
    <property type="entry name" value="von Willebrand factor, type A domain"/>
    <property type="match status" value="1"/>
</dbReference>
<comment type="caution">
    <text evidence="3">The sequence shown here is derived from an EMBL/GenBank/DDBJ whole genome shotgun (WGS) entry which is preliminary data.</text>
</comment>
<dbReference type="InterPro" id="IPR011392">
    <property type="entry name" value="Tellurite-R_TerY"/>
</dbReference>
<gene>
    <name evidence="3" type="ORF">POL25_42235</name>
</gene>
<evidence type="ECO:0000259" key="2">
    <source>
        <dbReference type="PROSITE" id="PS50234"/>
    </source>
</evidence>
<dbReference type="PROSITE" id="PS50234">
    <property type="entry name" value="VWFA"/>
    <property type="match status" value="1"/>
</dbReference>
<evidence type="ECO:0000313" key="4">
    <source>
        <dbReference type="Proteomes" id="UP001221686"/>
    </source>
</evidence>
<sequence>MSALVDRVRVNDNNREPRQPLVLLVDTSSSMADDLADVAAGLDGLRGALARDPVARNRVELVVVTFGGQVTVHGDFGEAALFEPPPLSASGDTPMASALTQALDLLEAKKQAYRRSGLDYYRPLLFLLTDGEPTDLSRWPEAVRRVREAERERKLVLLAVGTQTAGFARLGELCPDRVPLRLKEAQWETMFQWLSRSLQARSRSRPGEEVPLEDPTGPRGWGALPS</sequence>
<evidence type="ECO:0000256" key="1">
    <source>
        <dbReference type="SAM" id="MobiDB-lite"/>
    </source>
</evidence>
<dbReference type="SMART" id="SM00327">
    <property type="entry name" value="VWA"/>
    <property type="match status" value="1"/>
</dbReference>
<feature type="region of interest" description="Disordered" evidence="1">
    <location>
        <begin position="200"/>
        <end position="226"/>
    </location>
</feature>
<keyword evidence="4" id="KW-1185">Reference proteome</keyword>
<dbReference type="InterPro" id="IPR002035">
    <property type="entry name" value="VWF_A"/>
</dbReference>
<dbReference type="PIRSF" id="PIRSF020634">
    <property type="entry name" value="TerY_vWA"/>
    <property type="match status" value="1"/>
</dbReference>
<dbReference type="Proteomes" id="UP001221686">
    <property type="component" value="Unassembled WGS sequence"/>
</dbReference>
<proteinExistence type="predicted"/>
<dbReference type="SUPFAM" id="SSF53300">
    <property type="entry name" value="vWA-like"/>
    <property type="match status" value="1"/>
</dbReference>
<organism evidence="3 4">
    <name type="scientific">Nannocystis bainbridge</name>
    <dbReference type="NCBI Taxonomy" id="2995303"/>
    <lineage>
        <taxon>Bacteria</taxon>
        <taxon>Pseudomonadati</taxon>
        <taxon>Myxococcota</taxon>
        <taxon>Polyangia</taxon>
        <taxon>Nannocystales</taxon>
        <taxon>Nannocystaceae</taxon>
        <taxon>Nannocystis</taxon>
    </lineage>
</organism>
<dbReference type="RefSeq" id="WP_272092121.1">
    <property type="nucleotide sequence ID" value="NZ_JAQNDL010000005.1"/>
</dbReference>
<accession>A0ABT5ECH7</accession>
<feature type="domain" description="VWFA" evidence="2">
    <location>
        <begin position="20"/>
        <end position="173"/>
    </location>
</feature>
<protein>
    <submittedName>
        <fullName evidence="3">VWA domain-containing protein</fullName>
    </submittedName>
</protein>
<dbReference type="Pfam" id="PF00092">
    <property type="entry name" value="VWA"/>
    <property type="match status" value="1"/>
</dbReference>
<dbReference type="EMBL" id="JAQNDL010000005">
    <property type="protein sequence ID" value="MDC0723577.1"/>
    <property type="molecule type" value="Genomic_DNA"/>
</dbReference>
<dbReference type="InterPro" id="IPR036465">
    <property type="entry name" value="vWFA_dom_sf"/>
</dbReference>
<reference evidence="3 4" key="1">
    <citation type="submission" date="2022-11" db="EMBL/GenBank/DDBJ databases">
        <title>Minimal conservation of predation-associated metabolite biosynthetic gene clusters underscores biosynthetic potential of Myxococcota including descriptions for ten novel species: Archangium lansinium sp. nov., Myxococcus landrumus sp. nov., Nannocystis bai.</title>
        <authorList>
            <person name="Ahearne A."/>
            <person name="Stevens C."/>
            <person name="Dowd S."/>
        </authorList>
    </citation>
    <scope>NUCLEOTIDE SEQUENCE [LARGE SCALE GENOMIC DNA]</scope>
    <source>
        <strain evidence="3 4">BB15-2</strain>
    </source>
</reference>
<name>A0ABT5ECH7_9BACT</name>